<comment type="caution">
    <text evidence="1">The sequence shown here is derived from an EMBL/GenBank/DDBJ whole genome shotgun (WGS) entry which is preliminary data.</text>
</comment>
<dbReference type="EMBL" id="JAIFZO010000002">
    <property type="protein sequence ID" value="MCX4231837.1"/>
    <property type="molecule type" value="Genomic_DNA"/>
</dbReference>
<reference evidence="1" key="1">
    <citation type="journal article" date="2022" name="bioRxiv">
        <title>Discovery and biosynthetic assessment of Streptomyces ortus sp nov. isolated from a deep-sea sponge.</title>
        <authorList>
            <person name="Williams S.E."/>
        </authorList>
    </citation>
    <scope>NUCLEOTIDE SEQUENCE</scope>
    <source>
        <strain evidence="1">A15ISP2-DRY2</strain>
    </source>
</reference>
<protein>
    <submittedName>
        <fullName evidence="1">Uncharacterized protein</fullName>
    </submittedName>
</protein>
<organism evidence="1 2">
    <name type="scientific">Streptomyces ortus</name>
    <dbReference type="NCBI Taxonomy" id="2867268"/>
    <lineage>
        <taxon>Bacteria</taxon>
        <taxon>Bacillati</taxon>
        <taxon>Actinomycetota</taxon>
        <taxon>Actinomycetes</taxon>
        <taxon>Kitasatosporales</taxon>
        <taxon>Streptomycetaceae</taxon>
        <taxon>Streptomyces</taxon>
    </lineage>
</organism>
<proteinExistence type="predicted"/>
<evidence type="ECO:0000313" key="2">
    <source>
        <dbReference type="Proteomes" id="UP001165590"/>
    </source>
</evidence>
<evidence type="ECO:0000313" key="1">
    <source>
        <dbReference type="EMBL" id="MCX4231837.1"/>
    </source>
</evidence>
<sequence length="42" mass="4449">MSVLLAALPDFLGGLAAAATLTACRWSMRALRSRAPRTDDDS</sequence>
<name>A0ABT3UWG3_9ACTN</name>
<gene>
    <name evidence="1" type="ORF">K3769_03415</name>
</gene>
<accession>A0ABT3UWG3</accession>
<keyword evidence="2" id="KW-1185">Reference proteome</keyword>
<dbReference type="RefSeq" id="WP_267024952.1">
    <property type="nucleotide sequence ID" value="NZ_JAIFZO010000002.1"/>
</dbReference>
<dbReference type="Proteomes" id="UP001165590">
    <property type="component" value="Unassembled WGS sequence"/>
</dbReference>